<organism evidence="2 3">
    <name type="scientific">Nitrospira moscoviensis</name>
    <dbReference type="NCBI Taxonomy" id="42253"/>
    <lineage>
        <taxon>Bacteria</taxon>
        <taxon>Pseudomonadati</taxon>
        <taxon>Nitrospirota</taxon>
        <taxon>Nitrospiria</taxon>
        <taxon>Nitrospirales</taxon>
        <taxon>Nitrospiraceae</taxon>
        <taxon>Nitrospira</taxon>
    </lineage>
</organism>
<evidence type="ECO:0000256" key="1">
    <source>
        <dbReference type="SAM" id="MobiDB-lite"/>
    </source>
</evidence>
<dbReference type="PATRIC" id="fig|42253.5.peg.2109"/>
<dbReference type="InterPro" id="IPR007439">
    <property type="entry name" value="Chemotax_Pase_CheZ"/>
</dbReference>
<dbReference type="RefSeq" id="WP_053379706.1">
    <property type="nucleotide sequence ID" value="NZ_CP011801.1"/>
</dbReference>
<keyword evidence="3" id="KW-1185">Reference proteome</keyword>
<gene>
    <name evidence="2" type="ORF">NITMOv2_2139</name>
</gene>
<dbReference type="EMBL" id="CP011801">
    <property type="protein sequence ID" value="ALA58556.1"/>
    <property type="molecule type" value="Genomic_DNA"/>
</dbReference>
<dbReference type="GO" id="GO:0009288">
    <property type="term" value="C:bacterial-type flagellum"/>
    <property type="evidence" value="ECO:0007669"/>
    <property type="project" value="InterPro"/>
</dbReference>
<dbReference type="AlphaFoldDB" id="A0A0K2GC67"/>
<proteinExistence type="predicted"/>
<dbReference type="Proteomes" id="UP000069205">
    <property type="component" value="Chromosome"/>
</dbReference>
<dbReference type="KEGG" id="nmv:NITMOv2_2139"/>
<name>A0A0K2GC67_NITMO</name>
<protein>
    <submittedName>
        <fullName evidence="2">Putative Chemotaxis regulator CheZ</fullName>
    </submittedName>
</protein>
<dbReference type="GO" id="GO:0050920">
    <property type="term" value="P:regulation of chemotaxis"/>
    <property type="evidence" value="ECO:0007669"/>
    <property type="project" value="InterPro"/>
</dbReference>
<dbReference type="GO" id="GO:0003824">
    <property type="term" value="F:catalytic activity"/>
    <property type="evidence" value="ECO:0007669"/>
    <property type="project" value="InterPro"/>
</dbReference>
<evidence type="ECO:0000313" key="3">
    <source>
        <dbReference type="Proteomes" id="UP000069205"/>
    </source>
</evidence>
<dbReference type="Gene3D" id="1.10.287.500">
    <property type="entry name" value="Helix hairpin bin"/>
    <property type="match status" value="1"/>
</dbReference>
<dbReference type="OrthoDB" id="5455460at2"/>
<reference evidence="2 3" key="1">
    <citation type="journal article" date="2015" name="Proc. Natl. Acad. Sci. U.S.A.">
        <title>Expanded metabolic versatility of ubiquitous nitrite-oxidizing bacteria from the genus Nitrospira.</title>
        <authorList>
            <person name="Koch H."/>
            <person name="Lucker S."/>
            <person name="Albertsen M."/>
            <person name="Kitzinger K."/>
            <person name="Herbold C."/>
            <person name="Spieck E."/>
            <person name="Nielsen P.H."/>
            <person name="Wagner M."/>
            <person name="Daims H."/>
        </authorList>
    </citation>
    <scope>NUCLEOTIDE SEQUENCE [LARGE SCALE GENOMIC DNA]</scope>
    <source>
        <strain evidence="2 3">NSP M-1</strain>
    </source>
</reference>
<evidence type="ECO:0000313" key="2">
    <source>
        <dbReference type="EMBL" id="ALA58556.1"/>
    </source>
</evidence>
<feature type="region of interest" description="Disordered" evidence="1">
    <location>
        <begin position="1"/>
        <end position="20"/>
    </location>
</feature>
<dbReference type="Pfam" id="PF04344">
    <property type="entry name" value="CheZ"/>
    <property type="match status" value="1"/>
</dbReference>
<accession>A0A0K2GC67</accession>
<sequence length="215" mass="23538">MSSKPSAVNNIPPPPMVDPDGAPIDMQLYEQLGELARFIDTTLKTISQFRDPVSATTEQLPQAVTHLRDLKKLTEEGTHTVMRLVESIQDNHQSLTRLLTRLAVETAGTPDAGRFAALEQGLAALAEDDRRLTDIITALSFQDLVAQRINKLVTIVDEVEHKLLELVVVFGPYTKGAGATEAGKASEMLKQLEASKSTAMNQDLADEILKQFGFN</sequence>
<dbReference type="STRING" id="42253.NITMOv2_2139"/>
<dbReference type="SUPFAM" id="SSF75708">
    <property type="entry name" value="Chemotaxis phosphatase CheZ"/>
    <property type="match status" value="1"/>
</dbReference>